<evidence type="ECO:0008006" key="2">
    <source>
        <dbReference type="Google" id="ProtNLM"/>
    </source>
</evidence>
<accession>A0A7S9SUR8</accession>
<dbReference type="EMBL" id="MW030598">
    <property type="protein sequence ID" value="QPI16727.1"/>
    <property type="molecule type" value="Genomic_DNA"/>
</dbReference>
<reference evidence="1" key="1">
    <citation type="submission" date="2020-08" db="EMBL/GenBank/DDBJ databases">
        <title>Bridging the membrane lipid divide: bacteria of the FCB group superphylum have the potential to synthesize archaeal ether lipids.</title>
        <authorList>
            <person name="Villanueva L."/>
            <person name="von Meijenfeldt F.A.B."/>
            <person name="Westbye A.B."/>
            <person name="Yadav S."/>
            <person name="Hopmans E.C."/>
            <person name="Dutilh B.E."/>
            <person name="Sinninghe Damste J.S."/>
        </authorList>
    </citation>
    <scope>NUCLEOTIDE SEQUENCE</scope>
    <source>
        <strain evidence="1">NIOZ-UU159</strain>
    </source>
</reference>
<evidence type="ECO:0000313" key="1">
    <source>
        <dbReference type="EMBL" id="QPI16727.1"/>
    </source>
</evidence>
<gene>
    <name evidence="1" type="ORF">NIOZUU159_00222</name>
</gene>
<dbReference type="InterPro" id="IPR029052">
    <property type="entry name" value="Metallo-depent_PP-like"/>
</dbReference>
<organism evidence="1">
    <name type="scientific">Virus NIOZ-UU159</name>
    <dbReference type="NCBI Taxonomy" id="2763270"/>
    <lineage>
        <taxon>Viruses</taxon>
    </lineage>
</organism>
<sequence>MSKFLFYGCWNNINCEKEYIYRDLVLNYINKKEKNISKFFIAGDNWYSTKVTKVSESSTNLIQYYLLSILKTGYDKLYQLNKTIHIAVGNHDEHDDGIDEPLKTRCMIKTQKKYIDKLNEKVFDSSVSIDYDKTLPKYSKFISSNNDLSSTLFVNNDMDGFNTTLEELSEMQKIDINDNIMNIYVDEIGIVDNEKYIVIIINTNKLNDSKYITAIQKKFNYVKKIKADKQVFVMGHIPLFAIKKNKIKEKNELFGKRYNLFNLLSDFNYIYICADAHYFSIMEIRKGKKKVIQITCGTGGSEPDINDEFYDIKKYIKYDGYNIEYFLLNSYGYSTIRIYKYKIIIIYKQVFLVDNSHTSGNTYIYYIHRGYENDVNDVKFEKQSKIKKELSKLAFEIYKYDKSLTCKHISKQIQNIEDNVVTSQDKNKYCFKKIK</sequence>
<name>A0A7S9SUR8_9VIRU</name>
<proteinExistence type="predicted"/>
<dbReference type="SUPFAM" id="SSF56300">
    <property type="entry name" value="Metallo-dependent phosphatases"/>
    <property type="match status" value="1"/>
</dbReference>
<protein>
    <recommendedName>
        <fullName evidence="2">Calcineurin-like phosphoesterase domain-containing protein</fullName>
    </recommendedName>
</protein>